<evidence type="ECO:0000256" key="2">
    <source>
        <dbReference type="ARBA" id="ARBA00001974"/>
    </source>
</evidence>
<sequence length="250" mass="28909">MTTHTIIDNNDALSINKGIRELLEHAGFESYPFKVSWYNKSVEPVFHLGYHGDTLAFIIISTPNMYENAFKPFVTRSKCLGVRDPIDECVAHHFDQVKNLFSGEKITCIHDFELTPTRRPKILVQTASHIAGAAYYYQRNDVKEQPTRWDKKSRIYGVCIHPKWGGWFGLRGVLIFDNVQCPELSQTIPPDVVDTDAKKIELLERFNNNWQDWTFRDIIPPDGRYSEEQKLYFATAPAERKKLLGIEELS</sequence>
<gene>
    <name evidence="13" type="primary">LOC106808928</name>
</gene>
<comment type="similarity">
    <text evidence="4">Belongs to the MMACHC family.</text>
</comment>
<comment type="cofactor">
    <cofactor evidence="1">
        <name>FMN</name>
        <dbReference type="ChEBI" id="CHEBI:58210"/>
    </cofactor>
</comment>
<keyword evidence="7" id="KW-0288">FMN</keyword>
<evidence type="ECO:0000256" key="6">
    <source>
        <dbReference type="ARBA" id="ARBA00022630"/>
    </source>
</evidence>
<comment type="subcellular location">
    <subcellularLocation>
        <location evidence="3">Cytoplasm</location>
    </subcellularLocation>
</comment>
<evidence type="ECO:0000256" key="7">
    <source>
        <dbReference type="ARBA" id="ARBA00022643"/>
    </source>
</evidence>
<dbReference type="PANTHER" id="PTHR31457">
    <property type="entry name" value="METHYLMALONIC ACIDURIA AND HOMOCYSTINURIA TYPE C PROTEIN"/>
    <property type="match status" value="1"/>
</dbReference>
<keyword evidence="6" id="KW-0285">Flavoprotein</keyword>
<keyword evidence="9" id="KW-0521">NADP</keyword>
<keyword evidence="10" id="KW-0560">Oxidoreductase</keyword>
<evidence type="ECO:0000313" key="13">
    <source>
        <dbReference type="RefSeq" id="XP_014667334.1"/>
    </source>
</evidence>
<evidence type="ECO:0000256" key="3">
    <source>
        <dbReference type="ARBA" id="ARBA00004496"/>
    </source>
</evidence>
<dbReference type="RefSeq" id="XP_014667334.1">
    <property type="nucleotide sequence ID" value="XM_014811848.1"/>
</dbReference>
<name>A0ABM1E563_PRICU</name>
<dbReference type="PANTHER" id="PTHR31457:SF2">
    <property type="entry name" value="CYANOCOBALAMIN REDUCTASE _ ALKYLCOBALAMIN DEALKYLASE"/>
    <property type="match status" value="1"/>
</dbReference>
<evidence type="ECO:0000256" key="10">
    <source>
        <dbReference type="ARBA" id="ARBA00023002"/>
    </source>
</evidence>
<reference evidence="13" key="1">
    <citation type="submission" date="2025-08" db="UniProtKB">
        <authorList>
            <consortium name="RefSeq"/>
        </authorList>
    </citation>
    <scope>IDENTIFICATION</scope>
</reference>
<dbReference type="InterPro" id="IPR032037">
    <property type="entry name" value="MMACHC"/>
</dbReference>
<evidence type="ECO:0000256" key="5">
    <source>
        <dbReference type="ARBA" id="ARBA00022490"/>
    </source>
</evidence>
<accession>A0ABM1E563</accession>
<keyword evidence="5" id="KW-0963">Cytoplasm</keyword>
<organism evidence="12 13">
    <name type="scientific">Priapulus caudatus</name>
    <name type="common">Priapulid worm</name>
    <dbReference type="NCBI Taxonomy" id="37621"/>
    <lineage>
        <taxon>Eukaryota</taxon>
        <taxon>Metazoa</taxon>
        <taxon>Ecdysozoa</taxon>
        <taxon>Scalidophora</taxon>
        <taxon>Priapulida</taxon>
        <taxon>Priapulimorpha</taxon>
        <taxon>Priapulimorphida</taxon>
        <taxon>Priapulidae</taxon>
        <taxon>Priapulus</taxon>
    </lineage>
</organism>
<dbReference type="CDD" id="cd12959">
    <property type="entry name" value="MMACHC-like"/>
    <property type="match status" value="1"/>
</dbReference>
<evidence type="ECO:0000313" key="12">
    <source>
        <dbReference type="Proteomes" id="UP000695022"/>
    </source>
</evidence>
<dbReference type="Pfam" id="PF16690">
    <property type="entry name" value="MMACHC"/>
    <property type="match status" value="1"/>
</dbReference>
<evidence type="ECO:0000256" key="1">
    <source>
        <dbReference type="ARBA" id="ARBA00001917"/>
    </source>
</evidence>
<keyword evidence="12" id="KW-1185">Reference proteome</keyword>
<keyword evidence="8" id="KW-0274">FAD</keyword>
<evidence type="ECO:0000256" key="4">
    <source>
        <dbReference type="ARBA" id="ARBA00007762"/>
    </source>
</evidence>
<evidence type="ECO:0000256" key="8">
    <source>
        <dbReference type="ARBA" id="ARBA00022827"/>
    </source>
</evidence>
<dbReference type="Proteomes" id="UP000695022">
    <property type="component" value="Unplaced"/>
</dbReference>
<comment type="cofactor">
    <cofactor evidence="2">
        <name>FAD</name>
        <dbReference type="ChEBI" id="CHEBI:57692"/>
    </cofactor>
</comment>
<dbReference type="GeneID" id="106808928"/>
<proteinExistence type="inferred from homology"/>
<protein>
    <recommendedName>
        <fullName evidence="11">Cyanocobalamin reductase (cyanide-eliminating)</fullName>
    </recommendedName>
</protein>
<evidence type="ECO:0000256" key="9">
    <source>
        <dbReference type="ARBA" id="ARBA00022857"/>
    </source>
</evidence>
<evidence type="ECO:0000256" key="11">
    <source>
        <dbReference type="ARBA" id="ARBA00031313"/>
    </source>
</evidence>